<proteinExistence type="predicted"/>
<evidence type="ECO:0000256" key="1">
    <source>
        <dbReference type="ARBA" id="ARBA00022553"/>
    </source>
</evidence>
<sequence length="367" mass="38331">MRFAVTGVLDAIEKRLTTDATLAAAVIDLAAVAGYADLDGGRPVNLLRVGMAVDALAALTGEDGSALYPVAPRALLGDADITSKERMVLGRWADDGLIEVVPDLGDRVPEVAGLTGLPVITPYPLDGFADRHPWVIHRADRVLRLQPHAGGARIVAPAGAGRPTTPEGAGAALLSRLWRCDREDCPSFGPRRALQQPVPRLRVGVPSCPRHDVPLAGLGPRPPAAVMVAVVDGAVRARFAVRAGRPVPVGRAPDDPESVELGPWLSGDAAREISRAHVVLEMGADGTLSAVDSSTNGTTILTRTGPDAPAEQVRLERGHPYALGAFDTVRLHPGVEIVPADRAPTAEARSSSSVLADAPTVIFRPQG</sequence>
<evidence type="ECO:0000259" key="2">
    <source>
        <dbReference type="PROSITE" id="PS50006"/>
    </source>
</evidence>
<protein>
    <recommendedName>
        <fullName evidence="2">FHA domain-containing protein</fullName>
    </recommendedName>
</protein>
<gene>
    <name evidence="3" type="ORF">GCM10009681_39140</name>
</gene>
<keyword evidence="4" id="KW-1185">Reference proteome</keyword>
<feature type="domain" description="FHA" evidence="2">
    <location>
        <begin position="247"/>
        <end position="300"/>
    </location>
</feature>
<dbReference type="PROSITE" id="PS50006">
    <property type="entry name" value="FHA_DOMAIN"/>
    <property type="match status" value="1"/>
</dbReference>
<keyword evidence="1" id="KW-0597">Phosphoprotein</keyword>
<accession>A0ABP4WZN4</accession>
<organism evidence="3 4">
    <name type="scientific">Luedemannella helvata</name>
    <dbReference type="NCBI Taxonomy" id="349315"/>
    <lineage>
        <taxon>Bacteria</taxon>
        <taxon>Bacillati</taxon>
        <taxon>Actinomycetota</taxon>
        <taxon>Actinomycetes</taxon>
        <taxon>Micromonosporales</taxon>
        <taxon>Micromonosporaceae</taxon>
        <taxon>Luedemannella</taxon>
    </lineage>
</organism>
<dbReference type="RefSeq" id="WP_344083819.1">
    <property type="nucleotide sequence ID" value="NZ_BAAALS010000020.1"/>
</dbReference>
<dbReference type="Proteomes" id="UP001500655">
    <property type="component" value="Unassembled WGS sequence"/>
</dbReference>
<name>A0ABP4WZN4_9ACTN</name>
<dbReference type="Gene3D" id="2.60.200.20">
    <property type="match status" value="1"/>
</dbReference>
<dbReference type="InterPro" id="IPR008984">
    <property type="entry name" value="SMAD_FHA_dom_sf"/>
</dbReference>
<evidence type="ECO:0000313" key="4">
    <source>
        <dbReference type="Proteomes" id="UP001500655"/>
    </source>
</evidence>
<dbReference type="InterPro" id="IPR000253">
    <property type="entry name" value="FHA_dom"/>
</dbReference>
<comment type="caution">
    <text evidence="3">The sequence shown here is derived from an EMBL/GenBank/DDBJ whole genome shotgun (WGS) entry which is preliminary data.</text>
</comment>
<evidence type="ECO:0000313" key="3">
    <source>
        <dbReference type="EMBL" id="GAA1764235.1"/>
    </source>
</evidence>
<reference evidence="4" key="1">
    <citation type="journal article" date="2019" name="Int. J. Syst. Evol. Microbiol.">
        <title>The Global Catalogue of Microorganisms (GCM) 10K type strain sequencing project: providing services to taxonomists for standard genome sequencing and annotation.</title>
        <authorList>
            <consortium name="The Broad Institute Genomics Platform"/>
            <consortium name="The Broad Institute Genome Sequencing Center for Infectious Disease"/>
            <person name="Wu L."/>
            <person name="Ma J."/>
        </authorList>
    </citation>
    <scope>NUCLEOTIDE SEQUENCE [LARGE SCALE GENOMIC DNA]</scope>
    <source>
        <strain evidence="4">JCM 13249</strain>
    </source>
</reference>
<dbReference type="EMBL" id="BAAALS010000020">
    <property type="protein sequence ID" value="GAA1764235.1"/>
    <property type="molecule type" value="Genomic_DNA"/>
</dbReference>
<dbReference type="SUPFAM" id="SSF49879">
    <property type="entry name" value="SMAD/FHA domain"/>
    <property type="match status" value="1"/>
</dbReference>